<comment type="caution">
    <text evidence="1">The sequence shown here is derived from an EMBL/GenBank/DDBJ whole genome shotgun (WGS) entry which is preliminary data.</text>
</comment>
<reference evidence="1 2" key="1">
    <citation type="submission" date="2019-11" db="EMBL/GenBank/DDBJ databases">
        <authorList>
            <person name="Criscuolo A."/>
        </authorList>
    </citation>
    <scope>NUCLEOTIDE SEQUENCE [LARGE SCALE GENOMIC DNA]</scope>
    <source>
        <strain evidence="1">CIP111667</strain>
    </source>
</reference>
<gene>
    <name evidence="1" type="ORF">HALOF300_00301</name>
</gene>
<accession>A0A7M4DDW2</accession>
<protein>
    <submittedName>
        <fullName evidence="1">Uncharacterized protein</fullName>
    </submittedName>
</protein>
<evidence type="ECO:0000313" key="1">
    <source>
        <dbReference type="EMBL" id="VZO35076.1"/>
    </source>
</evidence>
<proteinExistence type="predicted"/>
<evidence type="ECO:0000313" key="2">
    <source>
        <dbReference type="Proteomes" id="UP000419743"/>
    </source>
</evidence>
<name>A0A7M4DDW2_9MICO</name>
<sequence>MERARRVGARVVLHKLTTPAEVASARALARTRAGQAYAHPTTAEGNEHLAVLMEEPSPDEGVQIVEL</sequence>
<dbReference type="EMBL" id="CACRYJ010000006">
    <property type="protein sequence ID" value="VZO35076.1"/>
    <property type="molecule type" value="Genomic_DNA"/>
</dbReference>
<dbReference type="Proteomes" id="UP000419743">
    <property type="component" value="Unassembled WGS sequence"/>
</dbReference>
<keyword evidence="2" id="KW-1185">Reference proteome</keyword>
<organism evidence="1 2">
    <name type="scientific">Occultella aeris</name>
    <dbReference type="NCBI Taxonomy" id="2761496"/>
    <lineage>
        <taxon>Bacteria</taxon>
        <taxon>Bacillati</taxon>
        <taxon>Actinomycetota</taxon>
        <taxon>Actinomycetes</taxon>
        <taxon>Micrococcales</taxon>
        <taxon>Ruaniaceae</taxon>
        <taxon>Occultella</taxon>
    </lineage>
</organism>
<dbReference type="AlphaFoldDB" id="A0A7M4DDW2"/>